<sequence>MEEDPEEDHREPTDEMEGDLEGYLEHNPRDEGVMHMEDEPTPTIEDAHSEYGSIGFDEREDPNNWE</sequence>
<gene>
    <name evidence="2" type="ORF">KY290_034026</name>
</gene>
<comment type="caution">
    <text evidence="2">The sequence shown here is derived from an EMBL/GenBank/DDBJ whole genome shotgun (WGS) entry which is preliminary data.</text>
</comment>
<feature type="region of interest" description="Disordered" evidence="1">
    <location>
        <begin position="1"/>
        <end position="66"/>
    </location>
</feature>
<evidence type="ECO:0000313" key="3">
    <source>
        <dbReference type="Proteomes" id="UP000826656"/>
    </source>
</evidence>
<dbReference type="EMBL" id="JAIVGD010000026">
    <property type="protein sequence ID" value="KAH0740983.1"/>
    <property type="molecule type" value="Genomic_DNA"/>
</dbReference>
<name>A0ABQ7U2I8_SOLTU</name>
<feature type="compositionally biased region" description="Basic and acidic residues" evidence="1">
    <location>
        <begin position="23"/>
        <end position="38"/>
    </location>
</feature>
<proteinExistence type="predicted"/>
<dbReference type="Proteomes" id="UP000826656">
    <property type="component" value="Unassembled WGS sequence"/>
</dbReference>
<keyword evidence="3" id="KW-1185">Reference proteome</keyword>
<accession>A0ABQ7U2I8</accession>
<reference evidence="2 3" key="1">
    <citation type="journal article" date="2021" name="bioRxiv">
        <title>Chromosome-scale and haplotype-resolved genome assembly of a tetraploid potato cultivar.</title>
        <authorList>
            <person name="Sun H."/>
            <person name="Jiao W.-B."/>
            <person name="Krause K."/>
            <person name="Campoy J.A."/>
            <person name="Goel M."/>
            <person name="Folz-Donahue K."/>
            <person name="Kukat C."/>
            <person name="Huettel B."/>
            <person name="Schneeberger K."/>
        </authorList>
    </citation>
    <scope>NUCLEOTIDE SEQUENCE [LARGE SCALE GENOMIC DNA]</scope>
    <source>
        <strain evidence="2">SolTubOtavaFocal</strain>
        <tissue evidence="2">Leaves</tissue>
    </source>
</reference>
<evidence type="ECO:0000313" key="2">
    <source>
        <dbReference type="EMBL" id="KAH0740983.1"/>
    </source>
</evidence>
<organism evidence="2 3">
    <name type="scientific">Solanum tuberosum</name>
    <name type="common">Potato</name>
    <dbReference type="NCBI Taxonomy" id="4113"/>
    <lineage>
        <taxon>Eukaryota</taxon>
        <taxon>Viridiplantae</taxon>
        <taxon>Streptophyta</taxon>
        <taxon>Embryophyta</taxon>
        <taxon>Tracheophyta</taxon>
        <taxon>Spermatophyta</taxon>
        <taxon>Magnoliopsida</taxon>
        <taxon>eudicotyledons</taxon>
        <taxon>Gunneridae</taxon>
        <taxon>Pentapetalae</taxon>
        <taxon>asterids</taxon>
        <taxon>lamiids</taxon>
        <taxon>Solanales</taxon>
        <taxon>Solanaceae</taxon>
        <taxon>Solanoideae</taxon>
        <taxon>Solaneae</taxon>
        <taxon>Solanum</taxon>
    </lineage>
</organism>
<evidence type="ECO:0000256" key="1">
    <source>
        <dbReference type="SAM" id="MobiDB-lite"/>
    </source>
</evidence>
<protein>
    <submittedName>
        <fullName evidence="2">Uncharacterized protein</fullName>
    </submittedName>
</protein>